<accession>A0ABR2WLJ5</accession>
<dbReference type="SMART" id="SM00717">
    <property type="entry name" value="SANT"/>
    <property type="match status" value="1"/>
</dbReference>
<reference evidence="3 4" key="1">
    <citation type="submission" date="2023-04" db="EMBL/GenBank/DDBJ databases">
        <title>Genome of Basidiobolus ranarum AG-B5.</title>
        <authorList>
            <person name="Stajich J.E."/>
            <person name="Carter-House D."/>
            <person name="Gryganskyi A."/>
        </authorList>
    </citation>
    <scope>NUCLEOTIDE SEQUENCE [LARGE SCALE GENOMIC DNA]</scope>
    <source>
        <strain evidence="3 4">AG-B5</strain>
    </source>
</reference>
<organism evidence="3 4">
    <name type="scientific">Basidiobolus ranarum</name>
    <dbReference type="NCBI Taxonomy" id="34480"/>
    <lineage>
        <taxon>Eukaryota</taxon>
        <taxon>Fungi</taxon>
        <taxon>Fungi incertae sedis</taxon>
        <taxon>Zoopagomycota</taxon>
        <taxon>Entomophthoromycotina</taxon>
        <taxon>Basidiobolomycetes</taxon>
        <taxon>Basidiobolales</taxon>
        <taxon>Basidiobolaceae</taxon>
        <taxon>Basidiobolus</taxon>
    </lineage>
</organism>
<dbReference type="PANTHER" id="PTHR47807">
    <property type="entry name" value="PROTEIN TBF1"/>
    <property type="match status" value="1"/>
</dbReference>
<feature type="compositionally biased region" description="Basic residues" evidence="1">
    <location>
        <begin position="1"/>
        <end position="10"/>
    </location>
</feature>
<dbReference type="Gene3D" id="1.10.10.60">
    <property type="entry name" value="Homeodomain-like"/>
    <property type="match status" value="1"/>
</dbReference>
<evidence type="ECO:0000313" key="4">
    <source>
        <dbReference type="Proteomes" id="UP001479436"/>
    </source>
</evidence>
<evidence type="ECO:0000259" key="2">
    <source>
        <dbReference type="PROSITE" id="PS51294"/>
    </source>
</evidence>
<feature type="compositionally biased region" description="Basic and acidic residues" evidence="1">
    <location>
        <begin position="419"/>
        <end position="428"/>
    </location>
</feature>
<feature type="region of interest" description="Disordered" evidence="1">
    <location>
        <begin position="569"/>
        <end position="588"/>
    </location>
</feature>
<name>A0ABR2WLJ5_9FUNG</name>
<feature type="region of interest" description="Disordered" evidence="1">
    <location>
        <begin position="407"/>
        <end position="444"/>
    </location>
</feature>
<evidence type="ECO:0000256" key="1">
    <source>
        <dbReference type="SAM" id="MobiDB-lite"/>
    </source>
</evidence>
<feature type="region of interest" description="Disordered" evidence="1">
    <location>
        <begin position="479"/>
        <end position="564"/>
    </location>
</feature>
<feature type="compositionally biased region" description="Polar residues" evidence="1">
    <location>
        <begin position="429"/>
        <end position="438"/>
    </location>
</feature>
<protein>
    <submittedName>
        <fullName evidence="3">TTAGGG repeat binding factor</fullName>
    </submittedName>
</protein>
<feature type="compositionally biased region" description="Basic and acidic residues" evidence="1">
    <location>
        <begin position="523"/>
        <end position="532"/>
    </location>
</feature>
<dbReference type="InterPro" id="IPR009057">
    <property type="entry name" value="Homeodomain-like_sf"/>
</dbReference>
<dbReference type="Proteomes" id="UP001479436">
    <property type="component" value="Unassembled WGS sequence"/>
</dbReference>
<dbReference type="PROSITE" id="PS51294">
    <property type="entry name" value="HTH_MYB"/>
    <property type="match status" value="1"/>
</dbReference>
<dbReference type="PANTHER" id="PTHR47807:SF1">
    <property type="entry name" value="PROTEIN TBF1"/>
    <property type="match status" value="1"/>
</dbReference>
<comment type="caution">
    <text evidence="3">The sequence shown here is derived from an EMBL/GenBank/DDBJ whole genome shotgun (WGS) entry which is preliminary data.</text>
</comment>
<dbReference type="EMBL" id="JASJQH010000996">
    <property type="protein sequence ID" value="KAK9762341.1"/>
    <property type="molecule type" value="Genomic_DNA"/>
</dbReference>
<dbReference type="SUPFAM" id="SSF46689">
    <property type="entry name" value="Homeodomain-like"/>
    <property type="match status" value="1"/>
</dbReference>
<keyword evidence="4" id="KW-1185">Reference proteome</keyword>
<feature type="domain" description="HTH myb-type" evidence="2">
    <location>
        <begin position="581"/>
        <end position="637"/>
    </location>
</feature>
<evidence type="ECO:0000313" key="3">
    <source>
        <dbReference type="EMBL" id="KAK9762341.1"/>
    </source>
</evidence>
<feature type="region of interest" description="Disordered" evidence="1">
    <location>
        <begin position="1"/>
        <end position="70"/>
    </location>
</feature>
<sequence length="659" mass="76577">MARTKKRAVKKGLSANTPVTRSSRRRTQTLEEAETKPVELVSRSSEDSEYVVPETLPTEEEQHEESTEQEVDNFIDDLFLNNEAEKPNKFENLTELEWLIADYFAYQVINNILLYGDNLSNEGDLEYRLEAKKYWKDLQAFLNHHDMDDFQEVSRKVTSSQESMKHKDIFLRLLMAGLCQTHFEDDNDWEKIYNVLVDICEIFLPCILSQNTAFDLSLVRFWIDLKTQTIVHGRRRGEDGAELVERHLGDGGDYLFEYIQFDSPESTSKVEKEKELYRKMIKVRTQRCIRFPVEKLSKEMPWTRLLRVVRSFVSRSTAHLLEPKILKFVKKASVPEQESSEPNIHVTITDEQTDVTITSTVPQETSNTEDHSEKDIPLDIQARIIKGLEVMTADELAKEIEPLEPIFNAGSTQPLNDSQSKEAEKTDQPQENSSTSQELRSKDQRNQALANYYQSLERTNREFNVRIQDPLPRIRAEVESMMGNSDDQENGKKRKRYIHEPPNAGVRVRWSTPPSEMEEEEKSAEGQVRKSNEVVNEEEIVEKKRKLNDSSSASTTKLPEVYAGEREIRRDREYSNATQRRKAKGKAPWGQDELDALYDGMRMFGTAWSTILSHFGEQGVIDQRLRRRNQVQLKDKARNERRRRERVGLPLDVFEDACN</sequence>
<feature type="compositionally biased region" description="Polar residues" evidence="1">
    <location>
        <begin position="409"/>
        <end position="418"/>
    </location>
</feature>
<feature type="compositionally biased region" description="Acidic residues" evidence="1">
    <location>
        <begin position="57"/>
        <end position="70"/>
    </location>
</feature>
<dbReference type="InterPro" id="IPR052833">
    <property type="entry name" value="Telomeric_DNA-bd_trans-reg"/>
</dbReference>
<proteinExistence type="predicted"/>
<dbReference type="InterPro" id="IPR017930">
    <property type="entry name" value="Myb_dom"/>
</dbReference>
<gene>
    <name evidence="3" type="primary">TBF1_3</name>
    <name evidence="3" type="ORF">K7432_012017</name>
</gene>
<dbReference type="InterPro" id="IPR001005">
    <property type="entry name" value="SANT/Myb"/>
</dbReference>
<feature type="region of interest" description="Disordered" evidence="1">
    <location>
        <begin position="336"/>
        <end position="355"/>
    </location>
</feature>